<dbReference type="Proteomes" id="UP000247480">
    <property type="component" value="Unassembled WGS sequence"/>
</dbReference>
<reference evidence="6 9" key="1">
    <citation type="submission" date="2017-11" db="EMBL/GenBank/DDBJ databases">
        <title>Complete DNA Sequence of Pseudomonas syringae pv. actinidiae, biovar 5 (Psa5).</title>
        <authorList>
            <person name="Butler M."/>
            <person name="Taiaroa G."/>
            <person name="Sumpter N."/>
            <person name="Poulter R."/>
        </authorList>
    </citation>
    <scope>NUCLEOTIDE SEQUENCE [LARGE SCALE GENOMIC DNA]</scope>
    <source>
        <strain evidence="6 9">MAFF212063</strain>
    </source>
</reference>
<dbReference type="GO" id="GO:0046872">
    <property type="term" value="F:metal ion binding"/>
    <property type="evidence" value="ECO:0007669"/>
    <property type="project" value="UniProtKB-KW"/>
</dbReference>
<accession>A0A0K8M7C0</accession>
<name>A0A0K8M7C0_PSESF</name>
<dbReference type="SUPFAM" id="SSF56655">
    <property type="entry name" value="Carbohydrate phosphatase"/>
    <property type="match status" value="1"/>
</dbReference>
<comment type="cofactor">
    <cofactor evidence="5">
        <name>Mg(2+)</name>
        <dbReference type="ChEBI" id="CHEBI:18420"/>
    </cofactor>
</comment>
<keyword evidence="3" id="KW-0378">Hydrolase</keyword>
<protein>
    <submittedName>
        <fullName evidence="6 7">Inositol monophosphatase</fullName>
    </submittedName>
</protein>
<dbReference type="PANTHER" id="PTHR20854">
    <property type="entry name" value="INOSITOL MONOPHOSPHATASE"/>
    <property type="match status" value="1"/>
</dbReference>
<dbReference type="GO" id="GO:0006020">
    <property type="term" value="P:inositol metabolic process"/>
    <property type="evidence" value="ECO:0007669"/>
    <property type="project" value="TreeGrafter"/>
</dbReference>
<evidence type="ECO:0000313" key="9">
    <source>
        <dbReference type="Proteomes" id="UP000230024"/>
    </source>
</evidence>
<dbReference type="Proteomes" id="UP000230024">
    <property type="component" value="Chromosome"/>
</dbReference>
<evidence type="ECO:0000313" key="11">
    <source>
        <dbReference type="Proteomes" id="UP000248291"/>
    </source>
</evidence>
<dbReference type="PRINTS" id="PR00377">
    <property type="entry name" value="IMPHPHTASES"/>
</dbReference>
<dbReference type="CDD" id="cd01643">
    <property type="entry name" value="Bacterial_IMPase_like_2"/>
    <property type="match status" value="1"/>
</dbReference>
<comment type="similarity">
    <text evidence="1">Belongs to the inositol monophosphatase superfamily.</text>
</comment>
<feature type="binding site" evidence="5">
    <location>
        <position position="206"/>
    </location>
    <ligand>
        <name>Mg(2+)</name>
        <dbReference type="ChEBI" id="CHEBI:18420"/>
        <label>1</label>
        <note>catalytic</note>
    </ligand>
</feature>
<dbReference type="Pfam" id="PF00459">
    <property type="entry name" value="Inositol_P"/>
    <property type="match status" value="1"/>
</dbReference>
<feature type="binding site" evidence="5">
    <location>
        <position position="84"/>
    </location>
    <ligand>
        <name>Mg(2+)</name>
        <dbReference type="ChEBI" id="CHEBI:18420"/>
        <label>1</label>
        <note>catalytic</note>
    </ligand>
</feature>
<keyword evidence="4 5" id="KW-0460">Magnesium</keyword>
<keyword evidence="2 5" id="KW-0479">Metal-binding</keyword>
<dbReference type="Gene3D" id="3.30.540.10">
    <property type="entry name" value="Fructose-1,6-Bisphosphatase, subunit A, domain 1"/>
    <property type="match status" value="1"/>
</dbReference>
<dbReference type="EMBL" id="BGJZ01000020">
    <property type="protein sequence ID" value="GBH07267.1"/>
    <property type="molecule type" value="Genomic_DNA"/>
</dbReference>
<reference evidence="8 11" key="3">
    <citation type="submission" date="2018-04" db="EMBL/GenBank/DDBJ databases">
        <title>Draft genome sequence of Pseudomonas syringae pv. actinidiae biovar 3 strains isolated from kiwifruit in Kagawa prefecture.</title>
        <authorList>
            <person name="Tabuchi M."/>
            <person name="Saito M."/>
            <person name="Fujiwara S."/>
            <person name="Sasa N."/>
            <person name="Akimitsu K."/>
            <person name="Gomi K."/>
            <person name="Konishi-Sugita S."/>
            <person name="Hamano K."/>
            <person name="Kataoka I."/>
        </authorList>
    </citation>
    <scope>NUCLEOTIDE SEQUENCE [LARGE SCALE GENOMIC DNA]</scope>
    <source>
        <strain evidence="8 11">MAFF212211</strain>
    </source>
</reference>
<dbReference type="InterPro" id="IPR020583">
    <property type="entry name" value="Inositol_monoP_metal-BS"/>
</dbReference>
<feature type="binding site" evidence="5">
    <location>
        <position position="83"/>
    </location>
    <ligand>
        <name>Mg(2+)</name>
        <dbReference type="ChEBI" id="CHEBI:18420"/>
        <label>1</label>
        <note>catalytic</note>
    </ligand>
</feature>
<evidence type="ECO:0000313" key="8">
    <source>
        <dbReference type="EMBL" id="GBH14788.1"/>
    </source>
</evidence>
<reference evidence="7 10" key="2">
    <citation type="submission" date="2018-04" db="EMBL/GenBank/DDBJ databases">
        <title>Draft genome sequence of Pseudomonas syringae pv. actinidiae biovar 1 strains isolated from kiwifruit in Kagawa prefecture.</title>
        <authorList>
            <person name="Tabuchi M."/>
            <person name="Saito M."/>
            <person name="Fujiwara S."/>
            <person name="Sasa N."/>
            <person name="Akimitsu K."/>
            <person name="Gomi K."/>
            <person name="Konishi-Sugita S."/>
            <person name="Hamano K."/>
            <person name="Kataoka I."/>
        </authorList>
    </citation>
    <scope>NUCLEOTIDE SEQUENCE [LARGE SCALE GENOMIC DNA]</scope>
    <source>
        <strain evidence="7 10">MAFF212206</strain>
    </source>
</reference>
<feature type="binding site" evidence="5">
    <location>
        <position position="67"/>
    </location>
    <ligand>
        <name>Mg(2+)</name>
        <dbReference type="ChEBI" id="CHEBI:18420"/>
        <label>1</label>
        <note>catalytic</note>
    </ligand>
</feature>
<dbReference type="Gene3D" id="3.40.190.80">
    <property type="match status" value="1"/>
</dbReference>
<dbReference type="AlphaFoldDB" id="A0A0K8M7C0"/>
<evidence type="ECO:0000256" key="4">
    <source>
        <dbReference type="ARBA" id="ARBA00022842"/>
    </source>
</evidence>
<evidence type="ECO:0000313" key="6">
    <source>
        <dbReference type="EMBL" id="ATV20172.1"/>
    </source>
</evidence>
<evidence type="ECO:0000313" key="10">
    <source>
        <dbReference type="Proteomes" id="UP000247480"/>
    </source>
</evidence>
<dbReference type="EMBL" id="CP024712">
    <property type="protein sequence ID" value="ATV20172.1"/>
    <property type="molecule type" value="Genomic_DNA"/>
</dbReference>
<dbReference type="EMBL" id="BGKA01000021">
    <property type="protein sequence ID" value="GBH14788.1"/>
    <property type="molecule type" value="Genomic_DNA"/>
</dbReference>
<dbReference type="GO" id="GO:0007165">
    <property type="term" value="P:signal transduction"/>
    <property type="evidence" value="ECO:0007669"/>
    <property type="project" value="TreeGrafter"/>
</dbReference>
<evidence type="ECO:0000256" key="2">
    <source>
        <dbReference type="ARBA" id="ARBA00022723"/>
    </source>
</evidence>
<dbReference type="GO" id="GO:0008934">
    <property type="term" value="F:inositol monophosphate 1-phosphatase activity"/>
    <property type="evidence" value="ECO:0007669"/>
    <property type="project" value="TreeGrafter"/>
</dbReference>
<dbReference type="Proteomes" id="UP000248291">
    <property type="component" value="Unassembled WGS sequence"/>
</dbReference>
<evidence type="ECO:0000313" key="7">
    <source>
        <dbReference type="EMBL" id="GBH07267.1"/>
    </source>
</evidence>
<feature type="binding site" evidence="5">
    <location>
        <position position="81"/>
    </location>
    <ligand>
        <name>Mg(2+)</name>
        <dbReference type="ChEBI" id="CHEBI:18420"/>
        <label>1</label>
        <note>catalytic</note>
    </ligand>
</feature>
<evidence type="ECO:0000256" key="3">
    <source>
        <dbReference type="ARBA" id="ARBA00022801"/>
    </source>
</evidence>
<gene>
    <name evidence="6" type="ORF">CT122_27885</name>
    <name evidence="7" type="ORF">KPSA1_00618</name>
    <name evidence="8" type="ORF">KPSA3_00700</name>
</gene>
<dbReference type="PANTHER" id="PTHR20854:SF4">
    <property type="entry name" value="INOSITOL-1-MONOPHOSPHATASE-RELATED"/>
    <property type="match status" value="1"/>
</dbReference>
<organism evidence="7 10">
    <name type="scientific">Pseudomonas syringae pv. actinidiae</name>
    <dbReference type="NCBI Taxonomy" id="103796"/>
    <lineage>
        <taxon>Bacteria</taxon>
        <taxon>Pseudomonadati</taxon>
        <taxon>Pseudomonadota</taxon>
        <taxon>Gammaproteobacteria</taxon>
        <taxon>Pseudomonadales</taxon>
        <taxon>Pseudomonadaceae</taxon>
        <taxon>Pseudomonas</taxon>
        <taxon>Pseudomonas syringae</taxon>
    </lineage>
</organism>
<dbReference type="RefSeq" id="WP_003379192.1">
    <property type="nucleotide sequence ID" value="NZ_AP019411.1"/>
</dbReference>
<dbReference type="PROSITE" id="PS00629">
    <property type="entry name" value="IMP_1"/>
    <property type="match status" value="1"/>
</dbReference>
<proteinExistence type="inferred from homology"/>
<dbReference type="InterPro" id="IPR000760">
    <property type="entry name" value="Inositol_monophosphatase-like"/>
</dbReference>
<sequence>MNNRLSVAMQAVEKATGLAMAYFNDRHTLDITTKSAQDLVSRADFEVEQLLRAELGKHFPDDAILGEELGGEFITDGWVIDPIDGTGNYLRGTPLWGIAVAYMSAGVPEIGVVAYPALGYTLAARTGDGLLRNGIPFVRPQPPEHLRIAGIGENTRWDAEELGRLQLTLRQQGWGLAGYRCATIGLAFAALGQTDGYMEKFTSLWDIAAGAIICREAGLLCEIEGEQKQGSMTVMVGREELMGIFAG</sequence>
<evidence type="ECO:0000256" key="1">
    <source>
        <dbReference type="ARBA" id="ARBA00009759"/>
    </source>
</evidence>
<evidence type="ECO:0000256" key="5">
    <source>
        <dbReference type="PIRSR" id="PIRSR600760-2"/>
    </source>
</evidence>